<protein>
    <recommendedName>
        <fullName evidence="6">Octanoyl-[acyl-carrier-protein]:protein N-octanoyltransferase LIPT2, mitochondrial</fullName>
        <ecNumber evidence="6">2.3.1.181</ecNumber>
    </recommendedName>
</protein>
<dbReference type="SUPFAM" id="SSF55681">
    <property type="entry name" value="Class II aaRS and biotin synthetases"/>
    <property type="match status" value="1"/>
</dbReference>
<evidence type="ECO:0000256" key="5">
    <source>
        <dbReference type="ARBA" id="ARBA00023315"/>
    </source>
</evidence>
<dbReference type="GO" id="GO:0005739">
    <property type="term" value="C:mitochondrion"/>
    <property type="evidence" value="ECO:0007669"/>
    <property type="project" value="UniProtKB-SubCell"/>
</dbReference>
<dbReference type="PANTHER" id="PTHR10993">
    <property type="entry name" value="OCTANOYLTRANSFERASE"/>
    <property type="match status" value="1"/>
</dbReference>
<dbReference type="UniPathway" id="UPA00538">
    <property type="reaction ID" value="UER00592"/>
</dbReference>
<dbReference type="InterPro" id="IPR000544">
    <property type="entry name" value="Octanoyltransferase"/>
</dbReference>
<dbReference type="PIRSF" id="PIRSF016262">
    <property type="entry name" value="LPLase"/>
    <property type="match status" value="1"/>
</dbReference>
<name>A0A2L2YHZ6_PARTP</name>
<comment type="similarity">
    <text evidence="3 6">Belongs to the LipB family.</text>
</comment>
<dbReference type="Gene3D" id="3.30.930.10">
    <property type="entry name" value="Bira Bifunctional Protein, Domain 2"/>
    <property type="match status" value="1"/>
</dbReference>
<dbReference type="NCBIfam" id="NF010925">
    <property type="entry name" value="PRK14345.1"/>
    <property type="match status" value="1"/>
</dbReference>
<dbReference type="InterPro" id="IPR004143">
    <property type="entry name" value="BPL_LPL_catalytic"/>
</dbReference>
<sequence length="229" mass="26140">MSFNLPTVYVHNLGKLCFRQSLLKQKEAVKTIMQKLSLKQIEKLPNFLFLVEHNPVYTVGIRNQQYVTDSKKLKSHGADFVVTDRGGLITFHGPGQLVSYPVLYLGSFNSKKSVRWYVRQLENTLVETCTYFNIKAGTSKDVGVWVENRKIAAIGIHASRYVTSHGVSLNCNIDLNWFSHIVPCGLENKEVTSLSKETKCEVTVKETIPHFLNAFQKYFPCNFKFENNI</sequence>
<feature type="active site" description="Acyl-thioester intermediate" evidence="7">
    <location>
        <position position="184"/>
    </location>
</feature>
<feature type="site" description="Lowers pKa of active site Cys" evidence="9">
    <location>
        <position position="150"/>
    </location>
</feature>
<evidence type="ECO:0000259" key="10">
    <source>
        <dbReference type="PROSITE" id="PS51733"/>
    </source>
</evidence>
<dbReference type="InterPro" id="IPR020605">
    <property type="entry name" value="Octanoyltransferase_CS"/>
</dbReference>
<accession>A0A2L2YHZ6</accession>
<feature type="binding site" evidence="8">
    <location>
        <begin position="153"/>
        <end position="155"/>
    </location>
    <ligand>
        <name>substrate</name>
    </ligand>
</feature>
<dbReference type="PANTHER" id="PTHR10993:SF7">
    <property type="entry name" value="LIPOYLTRANSFERASE 2, MITOCHONDRIAL-RELATED"/>
    <property type="match status" value="1"/>
</dbReference>
<evidence type="ECO:0000256" key="9">
    <source>
        <dbReference type="PIRSR" id="PIRSR016262-3"/>
    </source>
</evidence>
<dbReference type="PROSITE" id="PS51733">
    <property type="entry name" value="BPL_LPL_CATALYTIC"/>
    <property type="match status" value="1"/>
</dbReference>
<feature type="binding site" evidence="8">
    <location>
        <begin position="85"/>
        <end position="92"/>
    </location>
    <ligand>
        <name>substrate</name>
    </ligand>
</feature>
<dbReference type="PROSITE" id="PS01313">
    <property type="entry name" value="LIPB"/>
    <property type="match status" value="1"/>
</dbReference>
<evidence type="ECO:0000256" key="3">
    <source>
        <dbReference type="ARBA" id="ARBA00007907"/>
    </source>
</evidence>
<dbReference type="Pfam" id="PF21948">
    <property type="entry name" value="LplA-B_cat"/>
    <property type="match status" value="1"/>
</dbReference>
<dbReference type="InterPro" id="IPR045864">
    <property type="entry name" value="aa-tRNA-synth_II/BPL/LPL"/>
</dbReference>
<comment type="subcellular location">
    <subcellularLocation>
        <location evidence="1 6">Mitochondrion</location>
    </subcellularLocation>
</comment>
<feature type="domain" description="BPL/LPL catalytic" evidence="10">
    <location>
        <begin position="42"/>
        <end position="223"/>
    </location>
</feature>
<keyword evidence="6" id="KW-0496">Mitochondrion</keyword>
<dbReference type="HAMAP" id="MF_00013">
    <property type="entry name" value="LipB"/>
    <property type="match status" value="1"/>
</dbReference>
<feature type="binding site" evidence="8">
    <location>
        <begin position="166"/>
        <end position="168"/>
    </location>
    <ligand>
        <name>substrate</name>
    </ligand>
</feature>
<comment type="function">
    <text evidence="6">Catalyzes the transfer of endogenously produced octanoic acid from octanoyl-acyl-carrier-protein onto the lipoyl domains of lipoate-dependent enzymes. Lipoyl-ACP can also act as a substrate although octanoyl-ACP is likely to be the physiological substrate.</text>
</comment>
<keyword evidence="4 6" id="KW-0808">Transferase</keyword>
<evidence type="ECO:0000256" key="1">
    <source>
        <dbReference type="ARBA" id="ARBA00004173"/>
    </source>
</evidence>
<comment type="pathway">
    <text evidence="2 6">Protein modification; protein lipoylation via endogenous pathway; protein N(6)-(lipoyl)lysine from octanoyl-[acyl-carrier-protein]: step 1/2.</text>
</comment>
<keyword evidence="5 6" id="KW-0012">Acyltransferase</keyword>
<evidence type="ECO:0000313" key="11">
    <source>
        <dbReference type="EMBL" id="LAA07748.1"/>
    </source>
</evidence>
<evidence type="ECO:0000256" key="6">
    <source>
        <dbReference type="PIRNR" id="PIRNR016262"/>
    </source>
</evidence>
<dbReference type="CDD" id="cd16444">
    <property type="entry name" value="LipB"/>
    <property type="match status" value="1"/>
</dbReference>
<dbReference type="OrthoDB" id="19908at2759"/>
<dbReference type="GO" id="GO:0033819">
    <property type="term" value="F:lipoyl(octanoyl) transferase activity"/>
    <property type="evidence" value="ECO:0007669"/>
    <property type="project" value="UniProtKB-EC"/>
</dbReference>
<evidence type="ECO:0000256" key="4">
    <source>
        <dbReference type="ARBA" id="ARBA00022679"/>
    </source>
</evidence>
<dbReference type="GO" id="GO:0009249">
    <property type="term" value="P:protein lipoylation"/>
    <property type="evidence" value="ECO:0007669"/>
    <property type="project" value="InterPro"/>
</dbReference>
<evidence type="ECO:0000256" key="7">
    <source>
        <dbReference type="PIRSR" id="PIRSR016262-1"/>
    </source>
</evidence>
<dbReference type="EMBL" id="IAAA01028130">
    <property type="protein sequence ID" value="LAA07748.1"/>
    <property type="molecule type" value="mRNA"/>
</dbReference>
<evidence type="ECO:0000256" key="8">
    <source>
        <dbReference type="PIRSR" id="PIRSR016262-2"/>
    </source>
</evidence>
<evidence type="ECO:0000256" key="2">
    <source>
        <dbReference type="ARBA" id="ARBA00004821"/>
    </source>
</evidence>
<proteinExistence type="evidence at transcript level"/>
<dbReference type="FunFam" id="3.30.930.10:FF:000035">
    <property type="entry name" value="Putative lipoyltransferase 2, mitochondrial"/>
    <property type="match status" value="1"/>
</dbReference>
<dbReference type="AlphaFoldDB" id="A0A2L2YHZ6"/>
<reference evidence="11" key="1">
    <citation type="journal article" date="2016" name="Mol. Ecol. Resour.">
        <title>Evaluation of the impact of RNA preservation methods of spiders for de novo transcriptome assembly.</title>
        <authorList>
            <person name="Kono N."/>
            <person name="Nakamura H."/>
            <person name="Ito Y."/>
            <person name="Tomita M."/>
            <person name="Arakawa K."/>
        </authorList>
    </citation>
    <scope>NUCLEOTIDE SEQUENCE</scope>
    <source>
        <tissue evidence="11">Whole body</tissue>
    </source>
</reference>
<comment type="catalytic activity">
    <reaction evidence="6">
        <text>octanoyl-[ACP] + L-lysyl-[protein] = N(6)-octanoyl-L-lysyl-[protein] + holo-[ACP] + H(+)</text>
        <dbReference type="Rhea" id="RHEA:17665"/>
        <dbReference type="Rhea" id="RHEA-COMP:9636"/>
        <dbReference type="Rhea" id="RHEA-COMP:9685"/>
        <dbReference type="Rhea" id="RHEA-COMP:9752"/>
        <dbReference type="Rhea" id="RHEA-COMP:9928"/>
        <dbReference type="ChEBI" id="CHEBI:15378"/>
        <dbReference type="ChEBI" id="CHEBI:29969"/>
        <dbReference type="ChEBI" id="CHEBI:64479"/>
        <dbReference type="ChEBI" id="CHEBI:78463"/>
        <dbReference type="ChEBI" id="CHEBI:78809"/>
        <dbReference type="EC" id="2.3.1.181"/>
    </reaction>
</comment>
<dbReference type="EC" id="2.3.1.181" evidence="6"/>
<dbReference type="NCBIfam" id="TIGR00214">
    <property type="entry name" value="lipB"/>
    <property type="match status" value="1"/>
</dbReference>
<organism evidence="11">
    <name type="scientific">Parasteatoda tepidariorum</name>
    <name type="common">Common house spider</name>
    <name type="synonym">Achaearanea tepidariorum</name>
    <dbReference type="NCBI Taxonomy" id="114398"/>
    <lineage>
        <taxon>Eukaryota</taxon>
        <taxon>Metazoa</taxon>
        <taxon>Ecdysozoa</taxon>
        <taxon>Arthropoda</taxon>
        <taxon>Chelicerata</taxon>
        <taxon>Arachnida</taxon>
        <taxon>Araneae</taxon>
        <taxon>Araneomorphae</taxon>
        <taxon>Entelegynae</taxon>
        <taxon>Araneoidea</taxon>
        <taxon>Theridiidae</taxon>
        <taxon>Parasteatoda</taxon>
    </lineage>
</organism>